<evidence type="ECO:0008006" key="4">
    <source>
        <dbReference type="Google" id="ProtNLM"/>
    </source>
</evidence>
<sequence length="84" mass="9302">MSDDDSLERALRAMLQDDTDNHAGRSDDQRLDSVLHRAHLHGAAGDLLGLFSRWGWVLSEGGARGLKHARPTRRDADNSKSPEL</sequence>
<evidence type="ECO:0000313" key="3">
    <source>
        <dbReference type="Proteomes" id="UP000242847"/>
    </source>
</evidence>
<feature type="region of interest" description="Disordered" evidence="1">
    <location>
        <begin position="64"/>
        <end position="84"/>
    </location>
</feature>
<feature type="compositionally biased region" description="Basic and acidic residues" evidence="1">
    <location>
        <begin position="72"/>
        <end position="84"/>
    </location>
</feature>
<organism evidence="2 3">
    <name type="scientific">Halopseudomonas pachastrellae</name>
    <dbReference type="NCBI Taxonomy" id="254161"/>
    <lineage>
        <taxon>Bacteria</taxon>
        <taxon>Pseudomonadati</taxon>
        <taxon>Pseudomonadota</taxon>
        <taxon>Gammaproteobacteria</taxon>
        <taxon>Pseudomonadales</taxon>
        <taxon>Pseudomonadaceae</taxon>
        <taxon>Halopseudomonas</taxon>
    </lineage>
</organism>
<protein>
    <recommendedName>
        <fullName evidence="4">CrfX protein</fullName>
    </recommendedName>
</protein>
<dbReference type="RefSeq" id="WP_083725204.1">
    <property type="nucleotide sequence ID" value="NZ_FOUD01000007.1"/>
</dbReference>
<keyword evidence="3" id="KW-1185">Reference proteome</keyword>
<feature type="region of interest" description="Disordered" evidence="1">
    <location>
        <begin position="1"/>
        <end position="27"/>
    </location>
</feature>
<comment type="caution">
    <text evidence="2">The sequence shown here is derived from an EMBL/GenBank/DDBJ whole genome shotgun (WGS) entry which is preliminary data.</text>
</comment>
<reference evidence="2 3" key="1">
    <citation type="submission" date="2017-01" db="EMBL/GenBank/DDBJ databases">
        <title>Draft genome sequence of Pseudomonas pachastrellae type strain CCUG 46540T from a deep sea.</title>
        <authorList>
            <person name="Gomila M."/>
            <person name="Mulet M."/>
            <person name="Lalucat J."/>
            <person name="Garcia-Valdes E."/>
        </authorList>
    </citation>
    <scope>NUCLEOTIDE SEQUENCE [LARGE SCALE GENOMIC DNA]</scope>
    <source>
        <strain evidence="2 3">CCUG 46540</strain>
    </source>
</reference>
<evidence type="ECO:0000313" key="2">
    <source>
        <dbReference type="EMBL" id="ONM45017.1"/>
    </source>
</evidence>
<evidence type="ECO:0000256" key="1">
    <source>
        <dbReference type="SAM" id="MobiDB-lite"/>
    </source>
</evidence>
<dbReference type="Proteomes" id="UP000242847">
    <property type="component" value="Unassembled WGS sequence"/>
</dbReference>
<dbReference type="EMBL" id="MUBC01000007">
    <property type="protein sequence ID" value="ONM45017.1"/>
    <property type="molecule type" value="Genomic_DNA"/>
</dbReference>
<dbReference type="AlphaFoldDB" id="A0A1S8DKX3"/>
<name>A0A1S8DKX3_9GAMM</name>
<gene>
    <name evidence="2" type="ORF">BXT89_04675</name>
</gene>
<accession>A0A1S8DKX3</accession>
<dbReference type="OrthoDB" id="6905080at2"/>
<proteinExistence type="predicted"/>
<dbReference type="STRING" id="254161.SAMN05216256_107116"/>